<feature type="domain" description="CCHC-type" evidence="2">
    <location>
        <begin position="206"/>
        <end position="219"/>
    </location>
</feature>
<dbReference type="GO" id="GO:0008270">
    <property type="term" value="F:zinc ion binding"/>
    <property type="evidence" value="ECO:0007669"/>
    <property type="project" value="UniProtKB-KW"/>
</dbReference>
<reference evidence="3" key="1">
    <citation type="submission" date="2018-11" db="EMBL/GenBank/DDBJ databases">
        <authorList>
            <person name="Grassa J C."/>
        </authorList>
    </citation>
    <scope>NUCLEOTIDE SEQUENCE [LARGE SCALE GENOMIC DNA]</scope>
</reference>
<dbReference type="InterPro" id="IPR040256">
    <property type="entry name" value="At4g02000-like"/>
</dbReference>
<accession>A0A803NKW5</accession>
<evidence type="ECO:0000313" key="3">
    <source>
        <dbReference type="EnsemblPlants" id="cds.evm.model.01.2367"/>
    </source>
</evidence>
<dbReference type="InterPro" id="IPR025558">
    <property type="entry name" value="DUF4283"/>
</dbReference>
<dbReference type="AlphaFoldDB" id="A0A803NKW5"/>
<protein>
    <recommendedName>
        <fullName evidence="2">CCHC-type domain-containing protein</fullName>
    </recommendedName>
</protein>
<proteinExistence type="predicted"/>
<dbReference type="PANTHER" id="PTHR31286">
    <property type="entry name" value="GLYCINE-RICH CELL WALL STRUCTURAL PROTEIN 1.8-LIKE"/>
    <property type="match status" value="1"/>
</dbReference>
<dbReference type="EMBL" id="UZAU01000070">
    <property type="status" value="NOT_ANNOTATED_CDS"/>
    <property type="molecule type" value="Genomic_DNA"/>
</dbReference>
<dbReference type="PROSITE" id="PS50158">
    <property type="entry name" value="ZF_CCHC"/>
    <property type="match status" value="1"/>
</dbReference>
<dbReference type="Pfam" id="PF14392">
    <property type="entry name" value="zf-CCHC_4"/>
    <property type="match status" value="1"/>
</dbReference>
<keyword evidence="1" id="KW-0862">Zinc</keyword>
<dbReference type="GO" id="GO:0003676">
    <property type="term" value="F:nucleic acid binding"/>
    <property type="evidence" value="ECO:0007669"/>
    <property type="project" value="InterPro"/>
</dbReference>
<evidence type="ECO:0000259" key="2">
    <source>
        <dbReference type="PROSITE" id="PS50158"/>
    </source>
</evidence>
<name>A0A803NKW5_CANSA</name>
<dbReference type="Pfam" id="PF14111">
    <property type="entry name" value="DUF4283"/>
    <property type="match status" value="1"/>
</dbReference>
<keyword evidence="4" id="KW-1185">Reference proteome</keyword>
<keyword evidence="1" id="KW-0479">Metal-binding</keyword>
<dbReference type="Gramene" id="evm.model.01.2367">
    <property type="protein sequence ID" value="cds.evm.model.01.2367"/>
    <property type="gene ID" value="evm.TU.01.2367"/>
</dbReference>
<evidence type="ECO:0000313" key="4">
    <source>
        <dbReference type="Proteomes" id="UP000596661"/>
    </source>
</evidence>
<dbReference type="InterPro" id="IPR025836">
    <property type="entry name" value="Zn_knuckle_CX2CX4HX4C"/>
</dbReference>
<dbReference type="OMA" id="EYWCERT"/>
<sequence>MESFLYDVSTALTERERAVVPINNISAPPIGITKARVLCRVYSKRGFNPNQLKNFLLKHWLGRFAVTISDYDSESYMVTFGCEGDMRRVLSKEPWHFHNQHLILCPPSVLLSDSVTSYTTTPFWVQVFRLPFLSKSEALAKIIGNLIGEYLEVHNDSLNEGWGPFLRIQVGLDVSKPLLRGQMVSLPWMRDELWIEYRYERLPNFCYECGIIGHVYDNCTLYMEKLDEGIEPGLEYGPWMEHHQPNYFSSFSTPAIPPTVTSREKCSILEVSAPVTNGSSHQQTVLHTTSAGSLKSPQMNSLSSSTINGEEGIAPVISTPVKSGALQHQSPITITSTNPTQFTPNSKQPPLTSSAICKSSTVVKQQFLQNDHGVLDNIKGKGIVDDVPQQLHSTFQQSPYGGQASSSSKTIFMKETNEYPPGYLPKRTVALPVATPPAYLHHLTSASTTIPPSKAVKVTPSMASSVTPNLATLGAEIATENSPLTAKNPCTFTKHQMINQGGNVRQVLKRCRTRDTTLTDITNTPQRQLPEPISELAAISLVEEDGDVSLAKAVSQPRQSP</sequence>
<keyword evidence="1" id="KW-0863">Zinc-finger</keyword>
<dbReference type="EnsemblPlants" id="evm.model.01.2367">
    <property type="protein sequence ID" value="cds.evm.model.01.2367"/>
    <property type="gene ID" value="evm.TU.01.2367"/>
</dbReference>
<reference evidence="3" key="2">
    <citation type="submission" date="2021-03" db="UniProtKB">
        <authorList>
            <consortium name="EnsemblPlants"/>
        </authorList>
    </citation>
    <scope>IDENTIFICATION</scope>
</reference>
<dbReference type="PANTHER" id="PTHR31286:SF167">
    <property type="entry name" value="OS09G0268800 PROTEIN"/>
    <property type="match status" value="1"/>
</dbReference>
<dbReference type="InterPro" id="IPR001878">
    <property type="entry name" value="Znf_CCHC"/>
</dbReference>
<dbReference type="Proteomes" id="UP000596661">
    <property type="component" value="Chromosome 1"/>
</dbReference>
<evidence type="ECO:0000256" key="1">
    <source>
        <dbReference type="PROSITE-ProRule" id="PRU00047"/>
    </source>
</evidence>
<organism evidence="3 4">
    <name type="scientific">Cannabis sativa</name>
    <name type="common">Hemp</name>
    <name type="synonym">Marijuana</name>
    <dbReference type="NCBI Taxonomy" id="3483"/>
    <lineage>
        <taxon>Eukaryota</taxon>
        <taxon>Viridiplantae</taxon>
        <taxon>Streptophyta</taxon>
        <taxon>Embryophyta</taxon>
        <taxon>Tracheophyta</taxon>
        <taxon>Spermatophyta</taxon>
        <taxon>Magnoliopsida</taxon>
        <taxon>eudicotyledons</taxon>
        <taxon>Gunneridae</taxon>
        <taxon>Pentapetalae</taxon>
        <taxon>rosids</taxon>
        <taxon>fabids</taxon>
        <taxon>Rosales</taxon>
        <taxon>Cannabaceae</taxon>
        <taxon>Cannabis</taxon>
    </lineage>
</organism>